<comment type="caution">
    <text evidence="2">The sequence shown here is derived from an EMBL/GenBank/DDBJ whole genome shotgun (WGS) entry which is preliminary data.</text>
</comment>
<proteinExistence type="predicted"/>
<reference evidence="1" key="3">
    <citation type="submission" date="2023-10" db="EMBL/GenBank/DDBJ databases">
        <authorList>
            <person name="Picardeau M."/>
            <person name="Thibeaux R."/>
        </authorList>
    </citation>
    <scope>NUCLEOTIDE SEQUENCE</scope>
    <source>
        <strain evidence="1">ATI7-C-A5</strain>
    </source>
</reference>
<accession>A0A2N0BJA7</accession>
<dbReference type="EMBL" id="NPEF01000412">
    <property type="protein sequence ID" value="PJZ91011.1"/>
    <property type="molecule type" value="Genomic_DNA"/>
</dbReference>
<evidence type="ECO:0000313" key="1">
    <source>
        <dbReference type="EMBL" id="MDV6235032.1"/>
    </source>
</evidence>
<dbReference type="RefSeq" id="WP_100747347.1">
    <property type="nucleotide sequence ID" value="NZ_NPEF02000004.1"/>
</dbReference>
<dbReference type="InterPro" id="IPR025113">
    <property type="entry name" value="TRL-like"/>
</dbReference>
<dbReference type="OrthoDB" id="9800727at2"/>
<protein>
    <submittedName>
        <fullName evidence="1">TRL domain-containing protein</fullName>
    </submittedName>
</protein>
<reference evidence="1 3" key="2">
    <citation type="journal article" date="2018" name="Microb. Genom.">
        <title>Deciphering the unexplored Leptospira diversity from soils uncovers genomic evolution to virulence.</title>
        <authorList>
            <person name="Thibeaux R."/>
            <person name="Iraola G."/>
            <person name="Ferres I."/>
            <person name="Bierque E."/>
            <person name="Girault D."/>
            <person name="Soupe-Gilbert M.E."/>
            <person name="Picardeau M."/>
            <person name="Goarant C."/>
        </authorList>
    </citation>
    <scope>NUCLEOTIDE SEQUENCE [LARGE SCALE GENOMIC DNA]</scope>
    <source>
        <strain evidence="1 3">ATI7-C-A5</strain>
    </source>
</reference>
<accession>A0A2N0B394</accession>
<dbReference type="EMBL" id="NPEF02000004">
    <property type="protein sequence ID" value="MDV6235032.1"/>
    <property type="molecule type" value="Genomic_DNA"/>
</dbReference>
<gene>
    <name evidence="1" type="ORF">CH379_005240</name>
    <name evidence="2" type="ORF">CH379_21075</name>
</gene>
<name>A0A2N0B394_9LEPT</name>
<sequence>MIQKKVNHLFLAILLFIGFGNCISFGVNGPDSVGIFYSSNARSEEYFSKIGPKQGKACQSSYLGLVAVGDSSIPTAAKDGKITQVTSISYEESKVLFGVITESLCTIVTGN</sequence>
<dbReference type="AlphaFoldDB" id="A0A2N0B394"/>
<dbReference type="Pfam" id="PF13146">
    <property type="entry name" value="TRL"/>
    <property type="match status" value="1"/>
</dbReference>
<evidence type="ECO:0000313" key="3">
    <source>
        <dbReference type="Proteomes" id="UP000232122"/>
    </source>
</evidence>
<evidence type="ECO:0000313" key="2">
    <source>
        <dbReference type="EMBL" id="PJZ91011.1"/>
    </source>
</evidence>
<organism evidence="2">
    <name type="scientific">Leptospira ellisii</name>
    <dbReference type="NCBI Taxonomy" id="2023197"/>
    <lineage>
        <taxon>Bacteria</taxon>
        <taxon>Pseudomonadati</taxon>
        <taxon>Spirochaetota</taxon>
        <taxon>Spirochaetia</taxon>
        <taxon>Leptospirales</taxon>
        <taxon>Leptospiraceae</taxon>
        <taxon>Leptospira</taxon>
    </lineage>
</organism>
<reference evidence="2" key="1">
    <citation type="submission" date="2017-07" db="EMBL/GenBank/DDBJ databases">
        <title>Leptospira spp. isolated from tropical soils.</title>
        <authorList>
            <person name="Thibeaux R."/>
            <person name="Iraola G."/>
            <person name="Ferres I."/>
            <person name="Bierque E."/>
            <person name="Girault D."/>
            <person name="Soupe-Gilbert M.-E."/>
            <person name="Picardeau M."/>
            <person name="Goarant C."/>
        </authorList>
    </citation>
    <scope>NUCLEOTIDE SEQUENCE [LARGE SCALE GENOMIC DNA]</scope>
    <source>
        <strain evidence="2">ATI7-C-A5</strain>
    </source>
</reference>
<dbReference type="Proteomes" id="UP000232122">
    <property type="component" value="Unassembled WGS sequence"/>
</dbReference>
<keyword evidence="3" id="KW-1185">Reference proteome</keyword>